<gene>
    <name evidence="1" type="ORF">AVDCRST_MAG50-2149</name>
</gene>
<protein>
    <submittedName>
        <fullName evidence="1">Uncharacterized protein</fullName>
    </submittedName>
</protein>
<proteinExistence type="predicted"/>
<accession>A0A6J4I1J8</accession>
<dbReference type="EMBL" id="CADCTF010000087">
    <property type="protein sequence ID" value="CAA9239709.1"/>
    <property type="molecule type" value="Genomic_DNA"/>
</dbReference>
<sequence length="62" mass="6869">MTEARDLTALLRDGAYTAVGFGVVALQKAMVQRAELRKRLEAGARDAREQVRRVAEELAALR</sequence>
<organism evidence="1">
    <name type="scientific">uncultured Acidimicrobiales bacterium</name>
    <dbReference type="NCBI Taxonomy" id="310071"/>
    <lineage>
        <taxon>Bacteria</taxon>
        <taxon>Bacillati</taxon>
        <taxon>Actinomycetota</taxon>
        <taxon>Acidimicrobiia</taxon>
        <taxon>Acidimicrobiales</taxon>
        <taxon>environmental samples</taxon>
    </lineage>
</organism>
<evidence type="ECO:0000313" key="1">
    <source>
        <dbReference type="EMBL" id="CAA9239709.1"/>
    </source>
</evidence>
<reference evidence="1" key="1">
    <citation type="submission" date="2020-02" db="EMBL/GenBank/DDBJ databases">
        <authorList>
            <person name="Meier V. D."/>
        </authorList>
    </citation>
    <scope>NUCLEOTIDE SEQUENCE</scope>
    <source>
        <strain evidence="1">AVDCRST_MAG50</strain>
    </source>
</reference>
<dbReference type="AlphaFoldDB" id="A0A6J4I1J8"/>
<name>A0A6J4I1J8_9ACTN</name>